<feature type="transmembrane region" description="Helical" evidence="8">
    <location>
        <begin position="337"/>
        <end position="355"/>
    </location>
</feature>
<dbReference type="InterPro" id="IPR052923">
    <property type="entry name" value="UPF0718"/>
</dbReference>
<evidence type="ECO:0000313" key="9">
    <source>
        <dbReference type="EMBL" id="AUM12990.1"/>
    </source>
</evidence>
<dbReference type="GO" id="GO:0005886">
    <property type="term" value="C:plasma membrane"/>
    <property type="evidence" value="ECO:0007669"/>
    <property type="project" value="UniProtKB-SubCell"/>
</dbReference>
<dbReference type="AlphaFoldDB" id="A0A2K9LL53"/>
<sequence>MSESSCCHSPAPDPKQGHGDSCHDHSRVDWLFWGSSAVLAMSILAAAMPESWLPDIPYLVTFITAEWELVQDMWLGMFIGVFSIGLMNLLPKDTILNALGRQRGVGSVLRAAAAGIVLDLCNHGLLLIAGKLYKSGVRYSQVLAFLIASPWNSLSLTIVMFALLGWAWTLTFIGLSFLVAVVAGLIVDGMESRGSIEENPFRAETERAEKISVKDNVRRIRRERGLFRTVCLDSFSESKMIMRWLLFGMVLAALIKTFVSQDAMQTWFGPTLVGLGLTLVAATVIEVCSEGLLPIAADLLTRAAAPGNAFTFMMAGVSTDYTEIMVLKETTGRWKMAFVLPLVTLPQILLLGVLLNQFSA</sequence>
<evidence type="ECO:0000256" key="3">
    <source>
        <dbReference type="ARBA" id="ARBA00022475"/>
    </source>
</evidence>
<name>A0A2K9LL53_9GAMM</name>
<feature type="transmembrane region" description="Helical" evidence="8">
    <location>
        <begin position="142"/>
        <end position="164"/>
    </location>
</feature>
<keyword evidence="4 8" id="KW-0812">Transmembrane</keyword>
<dbReference type="InterPro" id="IPR005524">
    <property type="entry name" value="DUF318"/>
</dbReference>
<protein>
    <recommendedName>
        <fullName evidence="11">ATPase</fullName>
    </recommendedName>
</protein>
<evidence type="ECO:0000256" key="1">
    <source>
        <dbReference type="ARBA" id="ARBA00004651"/>
    </source>
</evidence>
<dbReference type="Pfam" id="PF03773">
    <property type="entry name" value="ArsP_1"/>
    <property type="match status" value="1"/>
</dbReference>
<feature type="transmembrane region" description="Helical" evidence="8">
    <location>
        <begin position="111"/>
        <end position="130"/>
    </location>
</feature>
<dbReference type="KEGG" id="kak:Kalk_11390"/>
<evidence type="ECO:0000256" key="2">
    <source>
        <dbReference type="ARBA" id="ARBA00006386"/>
    </source>
</evidence>
<proteinExistence type="inferred from homology"/>
<keyword evidence="5 8" id="KW-1133">Transmembrane helix</keyword>
<comment type="subcellular location">
    <subcellularLocation>
        <location evidence="1">Cell membrane</location>
        <topology evidence="1">Multi-pass membrane protein</topology>
    </subcellularLocation>
</comment>
<keyword evidence="10" id="KW-1185">Reference proteome</keyword>
<comment type="similarity">
    <text evidence="2">Belongs to the UPF0718 family.</text>
</comment>
<feature type="transmembrane region" description="Helical" evidence="8">
    <location>
        <begin position="170"/>
        <end position="187"/>
    </location>
</feature>
<dbReference type="OrthoDB" id="9810876at2"/>
<dbReference type="Proteomes" id="UP000235116">
    <property type="component" value="Chromosome"/>
</dbReference>
<gene>
    <name evidence="9" type="ORF">Kalk_11390</name>
</gene>
<evidence type="ECO:0000256" key="8">
    <source>
        <dbReference type="SAM" id="Phobius"/>
    </source>
</evidence>
<evidence type="ECO:0000256" key="5">
    <source>
        <dbReference type="ARBA" id="ARBA00022989"/>
    </source>
</evidence>
<feature type="transmembrane region" description="Helical" evidence="8">
    <location>
        <begin position="299"/>
        <end position="317"/>
    </location>
</feature>
<accession>A0A2K9LL53</accession>
<feature type="transmembrane region" description="Helical" evidence="8">
    <location>
        <begin position="267"/>
        <end position="287"/>
    </location>
</feature>
<dbReference type="RefSeq" id="WP_101894369.1">
    <property type="nucleotide sequence ID" value="NZ_CP022684.1"/>
</dbReference>
<evidence type="ECO:0000256" key="6">
    <source>
        <dbReference type="ARBA" id="ARBA00023136"/>
    </source>
</evidence>
<keyword evidence="6 8" id="KW-0472">Membrane</keyword>
<evidence type="ECO:0008006" key="11">
    <source>
        <dbReference type="Google" id="ProtNLM"/>
    </source>
</evidence>
<feature type="transmembrane region" description="Helical" evidence="8">
    <location>
        <begin position="69"/>
        <end position="91"/>
    </location>
</feature>
<feature type="transmembrane region" description="Helical" evidence="8">
    <location>
        <begin position="30"/>
        <end position="48"/>
    </location>
</feature>
<dbReference type="EMBL" id="CP022684">
    <property type="protein sequence ID" value="AUM12990.1"/>
    <property type="molecule type" value="Genomic_DNA"/>
</dbReference>
<dbReference type="PANTHER" id="PTHR34184:SF4">
    <property type="entry name" value="UPF0718 PROTEIN YCGR"/>
    <property type="match status" value="1"/>
</dbReference>
<reference evidence="10" key="1">
    <citation type="submission" date="2017-08" db="EMBL/GenBank/DDBJ databases">
        <title>Direct submision.</title>
        <authorList>
            <person name="Kim S.-J."/>
            <person name="Rhee S.-K."/>
        </authorList>
    </citation>
    <scope>NUCLEOTIDE SEQUENCE [LARGE SCALE GENOMIC DNA]</scope>
    <source>
        <strain evidence="10">GI5</strain>
    </source>
</reference>
<evidence type="ECO:0000256" key="7">
    <source>
        <dbReference type="SAM" id="MobiDB-lite"/>
    </source>
</evidence>
<feature type="region of interest" description="Disordered" evidence="7">
    <location>
        <begin position="1"/>
        <end position="20"/>
    </location>
</feature>
<evidence type="ECO:0000256" key="4">
    <source>
        <dbReference type="ARBA" id="ARBA00022692"/>
    </source>
</evidence>
<organism evidence="9 10">
    <name type="scientific">Ketobacter alkanivorans</name>
    <dbReference type="NCBI Taxonomy" id="1917421"/>
    <lineage>
        <taxon>Bacteria</taxon>
        <taxon>Pseudomonadati</taxon>
        <taxon>Pseudomonadota</taxon>
        <taxon>Gammaproteobacteria</taxon>
        <taxon>Pseudomonadales</taxon>
        <taxon>Ketobacteraceae</taxon>
        <taxon>Ketobacter</taxon>
    </lineage>
</organism>
<evidence type="ECO:0000313" key="10">
    <source>
        <dbReference type="Proteomes" id="UP000235116"/>
    </source>
</evidence>
<dbReference type="PANTHER" id="PTHR34184">
    <property type="entry name" value="UPF0718 PROTEIN YCGR"/>
    <property type="match status" value="1"/>
</dbReference>
<keyword evidence="3" id="KW-1003">Cell membrane</keyword>
<feature type="transmembrane region" description="Helical" evidence="8">
    <location>
        <begin position="244"/>
        <end position="261"/>
    </location>
</feature>